<evidence type="ECO:0000313" key="2">
    <source>
        <dbReference type="EMBL" id="AZS14392.1"/>
    </source>
</evidence>
<dbReference type="OrthoDB" id="9785923at2"/>
<gene>
    <name evidence="2" type="ORF">EI981_07945</name>
</gene>
<dbReference type="Gene3D" id="3.40.50.880">
    <property type="match status" value="1"/>
</dbReference>
<dbReference type="InterPro" id="IPR029010">
    <property type="entry name" value="ThuA-like"/>
</dbReference>
<sequence length="245" mass="26817">MKKALIVWGGWDGHEPEQVATIFKNALLEHQFEVEVADTLDAYADAEKLLGLDLIVPVWTMGEISQELVNNVSAAVQAGTGLAGCHGGMCDSFRNNVDWQFMTGGQWVAHPGNDGVEYKVEIKSSSSPLVEGVSDFMVSTEQYYLHVDPAVEVLATTRFPVIDGPHRLNKAVDMPVVWTKRWGLGRVYYNSLGHHADIVDLPPVKELMTRGMLWAAEGKRLALNDGAALSGKAYTGMGDNQYNNA</sequence>
<dbReference type="SUPFAM" id="SSF52317">
    <property type="entry name" value="Class I glutamine amidotransferase-like"/>
    <property type="match status" value="1"/>
</dbReference>
<dbReference type="EMBL" id="CP034346">
    <property type="protein sequence ID" value="AZS14392.1"/>
    <property type="molecule type" value="Genomic_DNA"/>
</dbReference>
<dbReference type="Pfam" id="PF06283">
    <property type="entry name" value="ThuA"/>
    <property type="match status" value="1"/>
</dbReference>
<dbReference type="KEGG" id="plut:EI981_07945"/>
<keyword evidence="3" id="KW-1185">Reference proteome</keyword>
<dbReference type="RefSeq" id="WP_126997019.1">
    <property type="nucleotide sequence ID" value="NZ_CP034346.1"/>
</dbReference>
<name>A0A3S9UVN7_9BACL</name>
<dbReference type="InterPro" id="IPR029062">
    <property type="entry name" value="Class_I_gatase-like"/>
</dbReference>
<organism evidence="2 3">
    <name type="scientific">Paenibacillus lutimineralis</name>
    <dbReference type="NCBI Taxonomy" id="2707005"/>
    <lineage>
        <taxon>Bacteria</taxon>
        <taxon>Bacillati</taxon>
        <taxon>Bacillota</taxon>
        <taxon>Bacilli</taxon>
        <taxon>Bacillales</taxon>
        <taxon>Paenibacillaceae</taxon>
        <taxon>Paenibacillus</taxon>
    </lineage>
</organism>
<proteinExistence type="predicted"/>
<evidence type="ECO:0000313" key="3">
    <source>
        <dbReference type="Proteomes" id="UP000270678"/>
    </source>
</evidence>
<dbReference type="PANTHER" id="PTHR40469">
    <property type="entry name" value="SECRETED GLYCOSYL HYDROLASE"/>
    <property type="match status" value="1"/>
</dbReference>
<evidence type="ECO:0000259" key="1">
    <source>
        <dbReference type="Pfam" id="PF06283"/>
    </source>
</evidence>
<reference evidence="3" key="1">
    <citation type="submission" date="2018-12" db="EMBL/GenBank/DDBJ databases">
        <title>Complete genome sequence of Paenibacillus sp. MBLB1234.</title>
        <authorList>
            <person name="Nam Y.-D."/>
            <person name="Kang J."/>
            <person name="Chung W.-H."/>
            <person name="Park Y.S."/>
        </authorList>
    </citation>
    <scope>NUCLEOTIDE SEQUENCE [LARGE SCALE GENOMIC DNA]</scope>
    <source>
        <strain evidence="3">MBLB1234</strain>
    </source>
</reference>
<dbReference type="PANTHER" id="PTHR40469:SF2">
    <property type="entry name" value="GALACTOSE-BINDING DOMAIN-LIKE SUPERFAMILY PROTEIN"/>
    <property type="match status" value="1"/>
</dbReference>
<dbReference type="Proteomes" id="UP000270678">
    <property type="component" value="Chromosome"/>
</dbReference>
<accession>A0A3S9UVN7</accession>
<dbReference type="AlphaFoldDB" id="A0A3S9UVN7"/>
<protein>
    <recommendedName>
        <fullName evidence="1">ThuA-like domain-containing protein</fullName>
    </recommendedName>
</protein>
<feature type="domain" description="ThuA-like" evidence="1">
    <location>
        <begin position="3"/>
        <end position="215"/>
    </location>
</feature>